<evidence type="ECO:0000313" key="3">
    <source>
        <dbReference type="EMBL" id="CAJ1937780.1"/>
    </source>
</evidence>
<keyword evidence="4" id="KW-1185">Reference proteome</keyword>
<dbReference type="EMBL" id="CAKOGP040000668">
    <property type="protein sequence ID" value="CAJ1937780.1"/>
    <property type="molecule type" value="Genomic_DNA"/>
</dbReference>
<organism evidence="3 4">
    <name type="scientific">Cylindrotheca closterium</name>
    <dbReference type="NCBI Taxonomy" id="2856"/>
    <lineage>
        <taxon>Eukaryota</taxon>
        <taxon>Sar</taxon>
        <taxon>Stramenopiles</taxon>
        <taxon>Ochrophyta</taxon>
        <taxon>Bacillariophyta</taxon>
        <taxon>Bacillariophyceae</taxon>
        <taxon>Bacillariophycidae</taxon>
        <taxon>Bacillariales</taxon>
        <taxon>Bacillariaceae</taxon>
        <taxon>Cylindrotheca</taxon>
    </lineage>
</organism>
<feature type="compositionally biased region" description="Pro residues" evidence="1">
    <location>
        <begin position="560"/>
        <end position="653"/>
    </location>
</feature>
<sequence length="676" mass="70668">MSRPRQTPPGLASKLGSLAQGNPNEQNLPCTLFNVIVEFEDGTDESEWACEVSGIDAKNVGSKKKKATVMVEGMEHVLAAKPDIQSGRTTLFAKGARFNKGNLFSHAPGLAKQQLFIGSDTPLTFGETEDSEGNERRRLSATTGDLSVLVVRVSTNDRSLAKSKAEISGDVFGTGGSDSINLKSLVEGCSNNVATVNPGSGSGTGACQDNPDAIFAVPRDDGGLIYDCDFFNNYQFNTPGDLCPAYGDATQTSPTIDGSKTAKTECCVCGGGSLVSYNNNVVDGVMDLQLSINAVGSDRSFLETTAVETLKSLFYVNSLSQIFDNVMLCLPKGSHSNGDTTKTNWLAYAYIGGDLSVYNGDRWCANEVTQIHELGHNWGLQHASEGSVVYGDLTGAMGSTSGAGDDVAEGNRMCFNGAHSWQLGWYTPYNLEIDPLMTNFDGTLVGADRVPNVLAGENVVLKLANPQEDYYLMFNHAVGANDGTTEADNRVTITTKTTDSGARTYLISKLSQSTSVTFSNWAGTSQSVTVMVTSITTATGTGNAKVEVWKGEIGDRPGFAPTPQPTPNPTAGPTPNPTPGPTPPPTPGPTPGPTLQPTPNPTPGPTPLPPPTNPPTPNPTPQPTPNPTPGPTPVPPPPTPAPTPLPTPQPTPGPTNSSPGNGNGNGNGNGKGKNKK</sequence>
<feature type="compositionally biased region" description="Gly residues" evidence="1">
    <location>
        <begin position="661"/>
        <end position="676"/>
    </location>
</feature>
<reference evidence="3" key="1">
    <citation type="submission" date="2023-08" db="EMBL/GenBank/DDBJ databases">
        <authorList>
            <person name="Audoor S."/>
            <person name="Bilcke G."/>
        </authorList>
    </citation>
    <scope>NUCLEOTIDE SEQUENCE</scope>
</reference>
<proteinExistence type="predicted"/>
<feature type="region of interest" description="Disordered" evidence="1">
    <location>
        <begin position="553"/>
        <end position="676"/>
    </location>
</feature>
<feature type="domain" description="Peptidase M11 gametolysin" evidence="2">
    <location>
        <begin position="344"/>
        <end position="430"/>
    </location>
</feature>
<dbReference type="AlphaFoldDB" id="A0AAD2CL09"/>
<dbReference type="PRINTS" id="PR01217">
    <property type="entry name" value="PRICHEXTENSN"/>
</dbReference>
<dbReference type="InterPro" id="IPR008752">
    <property type="entry name" value="Peptidase_M11"/>
</dbReference>
<dbReference type="Pfam" id="PF05548">
    <property type="entry name" value="Peptidase_M11"/>
    <property type="match status" value="1"/>
</dbReference>
<feature type="region of interest" description="Disordered" evidence="1">
    <location>
        <begin position="1"/>
        <end position="22"/>
    </location>
</feature>
<evidence type="ECO:0000313" key="4">
    <source>
        <dbReference type="Proteomes" id="UP001295423"/>
    </source>
</evidence>
<name>A0AAD2CL09_9STRA</name>
<accession>A0AAD2CL09</accession>
<dbReference type="Proteomes" id="UP001295423">
    <property type="component" value="Unassembled WGS sequence"/>
</dbReference>
<evidence type="ECO:0000256" key="1">
    <source>
        <dbReference type="SAM" id="MobiDB-lite"/>
    </source>
</evidence>
<gene>
    <name evidence="3" type="ORF">CYCCA115_LOCUS5814</name>
</gene>
<protein>
    <recommendedName>
        <fullName evidence="2">Peptidase M11 gametolysin domain-containing protein</fullName>
    </recommendedName>
</protein>
<dbReference type="PANTHER" id="PTHR24216:SF65">
    <property type="entry name" value="PAXILLIN-LIKE PROTEIN 1"/>
    <property type="match status" value="1"/>
</dbReference>
<dbReference type="PANTHER" id="PTHR24216">
    <property type="entry name" value="PAXILLIN-RELATED"/>
    <property type="match status" value="1"/>
</dbReference>
<comment type="caution">
    <text evidence="3">The sequence shown here is derived from an EMBL/GenBank/DDBJ whole genome shotgun (WGS) entry which is preliminary data.</text>
</comment>
<evidence type="ECO:0000259" key="2">
    <source>
        <dbReference type="Pfam" id="PF05548"/>
    </source>
</evidence>
<dbReference type="SUPFAM" id="SSF55486">
    <property type="entry name" value="Metalloproteases ('zincins'), catalytic domain"/>
    <property type="match status" value="1"/>
</dbReference>